<dbReference type="RefSeq" id="WP_084097245.1">
    <property type="nucleotide sequence ID" value="NZ_FRCY01000006.1"/>
</dbReference>
<evidence type="ECO:0000259" key="7">
    <source>
        <dbReference type="Pfam" id="PF17390"/>
    </source>
</evidence>
<dbReference type="Pfam" id="PF25788">
    <property type="entry name" value="Ig_Rha78A_N"/>
    <property type="match status" value="1"/>
</dbReference>
<dbReference type="Pfam" id="PF17389">
    <property type="entry name" value="Bac_rhamnosid6H"/>
    <property type="match status" value="1"/>
</dbReference>
<dbReference type="STRING" id="388280.SAMN04488057_106235"/>
<dbReference type="Pfam" id="PF08531">
    <property type="entry name" value="Bac_rhamnosid_N"/>
    <property type="match status" value="1"/>
</dbReference>
<feature type="domain" description="Alpha-L-rhamnosidase C-terminal" evidence="7">
    <location>
        <begin position="796"/>
        <end position="865"/>
    </location>
</feature>
<dbReference type="Gene3D" id="2.60.420.10">
    <property type="entry name" value="Maltose phosphorylase, domain 3"/>
    <property type="match status" value="1"/>
</dbReference>
<dbReference type="SUPFAM" id="SSF48208">
    <property type="entry name" value="Six-hairpin glycosidases"/>
    <property type="match status" value="1"/>
</dbReference>
<evidence type="ECO:0000313" key="9">
    <source>
        <dbReference type="Proteomes" id="UP000184513"/>
    </source>
</evidence>
<dbReference type="Gene3D" id="2.60.120.260">
    <property type="entry name" value="Galactose-binding domain-like"/>
    <property type="match status" value="2"/>
</dbReference>
<feature type="domain" description="Alpha-L-rhamnosidase six-hairpin glycosidase" evidence="6">
    <location>
        <begin position="461"/>
        <end position="792"/>
    </location>
</feature>
<dbReference type="InterPro" id="IPR008928">
    <property type="entry name" value="6-hairpin_glycosidase_sf"/>
</dbReference>
<comment type="catalytic activity">
    <reaction evidence="1">
        <text>Hydrolysis of terminal non-reducing alpha-L-rhamnose residues in alpha-L-rhamnosides.</text>
        <dbReference type="EC" id="3.2.1.40"/>
    </reaction>
</comment>
<dbReference type="Gene3D" id="1.50.10.10">
    <property type="match status" value="1"/>
</dbReference>
<organism evidence="8 9">
    <name type="scientific">Cyclobacterium lianum</name>
    <dbReference type="NCBI Taxonomy" id="388280"/>
    <lineage>
        <taxon>Bacteria</taxon>
        <taxon>Pseudomonadati</taxon>
        <taxon>Bacteroidota</taxon>
        <taxon>Cytophagia</taxon>
        <taxon>Cytophagales</taxon>
        <taxon>Cyclobacteriaceae</taxon>
        <taxon>Cyclobacterium</taxon>
    </lineage>
</organism>
<dbReference type="Pfam" id="PF17390">
    <property type="entry name" value="Bac_rhamnosid_C"/>
    <property type="match status" value="1"/>
</dbReference>
<reference evidence="8 9" key="1">
    <citation type="submission" date="2016-11" db="EMBL/GenBank/DDBJ databases">
        <authorList>
            <person name="Jaros S."/>
            <person name="Januszkiewicz K."/>
            <person name="Wedrychowicz H."/>
        </authorList>
    </citation>
    <scope>NUCLEOTIDE SEQUENCE [LARGE SCALE GENOMIC DNA]</scope>
    <source>
        <strain evidence="8 9">CGMCC 1.6102</strain>
    </source>
</reference>
<dbReference type="PANTHER" id="PTHR33307:SF6">
    <property type="entry name" value="ALPHA-RHAMNOSIDASE (EUROFUNG)-RELATED"/>
    <property type="match status" value="1"/>
</dbReference>
<evidence type="ECO:0000259" key="6">
    <source>
        <dbReference type="Pfam" id="PF17389"/>
    </source>
</evidence>
<dbReference type="InterPro" id="IPR035398">
    <property type="entry name" value="Bac_rhamnosid_C"/>
</dbReference>
<dbReference type="EC" id="3.2.1.40" evidence="2"/>
<dbReference type="PIRSF" id="PIRSF010631">
    <property type="entry name" value="A-rhamnsds"/>
    <property type="match status" value="1"/>
</dbReference>
<dbReference type="GO" id="GO:0005975">
    <property type="term" value="P:carbohydrate metabolic process"/>
    <property type="evidence" value="ECO:0007669"/>
    <property type="project" value="InterPro"/>
</dbReference>
<proteinExistence type="predicted"/>
<feature type="domain" description="Alpha-L-rhamnosidase concanavalin-like" evidence="4">
    <location>
        <begin position="352"/>
        <end position="456"/>
    </location>
</feature>
<dbReference type="InterPro" id="IPR012341">
    <property type="entry name" value="6hp_glycosidase-like_sf"/>
</dbReference>
<keyword evidence="9" id="KW-1185">Reference proteome</keyword>
<evidence type="ECO:0000256" key="2">
    <source>
        <dbReference type="ARBA" id="ARBA00012652"/>
    </source>
</evidence>
<dbReference type="Proteomes" id="UP000184513">
    <property type="component" value="Unassembled WGS sequence"/>
</dbReference>
<sequence length="904" mass="102779">MMHNKLITLLLSLTLLIACQEKRNFKVHQLTTNHLENPMGLEEDPFFSWKIAVESGFRQSAYRILVGSNPEKLERGRSDLWDSGKVFSTRSRGLAYRGKEPQAGQRLYWKVMVWDEQDQVSESDVSWFEMGLMEESNWVAPWISYLEEVREEPPLTPAPFFRKSFQISEDIQSARLYISGLGYHEAWINGEKVGDHVLDPAMTRYDKRVKYVIHDVSQLLQKGGNVIGVVLGNGWYNQHTREAWDFDQAPWRASPALRVQLRVVNKEGQEHWIYCGTDWKFSMDGPIIFDGVHNGESYDARKEMRGWAATGFADHSWNDAIEISGPEGKMSAQLMPPIRRIQSLKANNQWEVNDSTTVVDFGQNLTGWANIRVKGPAGSRVKMRYGERIYADSTLDVEELSRFIWTGDTQTDRYYLKGGGEESWHPIFTYQGFQYLEVTIGDPKIEILDIKADVVHTDLAEKGYFRSSNDMFNQLQENFEWSFLGNYHGYPTDCPHREKMGWSGDALLVAEAGCYNFDLTRPYLKWIDDFVDEQRPDGDLPGIIPTSGWGYTYNRSEDPERGYGPQWEGAFMEIPWQLYRFTGDSTIIRKYYPAFKKYVDYLNAHSKGYLLNFGIDDHKQLENKTQGPFLASAFFYYFSDMLARMAGVAGEEQDRNTYSGLSRNIRAAFNGRYYDLETGIYDHGGQAAQAVPLFVGLVEKDQEAAVLAGLLQAIDAKDGHIDAGVVGTKAVLQVLMDQGQGKILYEMANKRSFPGWGYWVDELGATTLFQNWDGSQSRNHIMFGTIGDYFYKGLAGIRPLEDQPGFGKILIQPDLDNELKWVEAGHQSPYGWIRSHWKKVGEDVTLELEVPANSSAEIRLPEGLEEGLLLNGKQVPVADLLGNTGNTGPYTGLLVGSGRHVLEF</sequence>
<gene>
    <name evidence="8" type="ORF">SAMN04488057_106235</name>
</gene>
<dbReference type="InterPro" id="IPR035396">
    <property type="entry name" value="Bac_rhamnosid6H"/>
</dbReference>
<accession>A0A1M7P1C0</accession>
<dbReference type="EMBL" id="FRCY01000006">
    <property type="protein sequence ID" value="SHN10188.1"/>
    <property type="molecule type" value="Genomic_DNA"/>
</dbReference>
<name>A0A1M7P1C0_9BACT</name>
<keyword evidence="3" id="KW-0378">Hydrolase</keyword>
<dbReference type="SUPFAM" id="SSF49785">
    <property type="entry name" value="Galactose-binding domain-like"/>
    <property type="match status" value="1"/>
</dbReference>
<dbReference type="Gene3D" id="2.60.40.10">
    <property type="entry name" value="Immunoglobulins"/>
    <property type="match status" value="1"/>
</dbReference>
<evidence type="ECO:0000256" key="3">
    <source>
        <dbReference type="ARBA" id="ARBA00022801"/>
    </source>
</evidence>
<evidence type="ECO:0000259" key="5">
    <source>
        <dbReference type="Pfam" id="PF08531"/>
    </source>
</evidence>
<evidence type="ECO:0000259" key="4">
    <source>
        <dbReference type="Pfam" id="PF05592"/>
    </source>
</evidence>
<dbReference type="InterPro" id="IPR008979">
    <property type="entry name" value="Galactose-bd-like_sf"/>
</dbReference>
<feature type="domain" description="Bacterial alpha-L-rhamnosidase N-terminal" evidence="5">
    <location>
        <begin position="170"/>
        <end position="341"/>
    </location>
</feature>
<dbReference type="InterPro" id="IPR013737">
    <property type="entry name" value="Bac_rhamnosid_N"/>
</dbReference>
<dbReference type="InterPro" id="IPR013783">
    <property type="entry name" value="Ig-like_fold"/>
</dbReference>
<dbReference type="InterPro" id="IPR008902">
    <property type="entry name" value="Rhamnosid_concanavalin"/>
</dbReference>
<evidence type="ECO:0000256" key="1">
    <source>
        <dbReference type="ARBA" id="ARBA00001445"/>
    </source>
</evidence>
<dbReference type="InterPro" id="IPR016007">
    <property type="entry name" value="Alpha_rhamnosid"/>
</dbReference>
<dbReference type="Pfam" id="PF05592">
    <property type="entry name" value="Bac_rhamnosid"/>
    <property type="match status" value="1"/>
</dbReference>
<dbReference type="OrthoDB" id="9815108at2"/>
<dbReference type="PANTHER" id="PTHR33307">
    <property type="entry name" value="ALPHA-RHAMNOSIDASE (EUROFUNG)"/>
    <property type="match status" value="1"/>
</dbReference>
<dbReference type="PROSITE" id="PS51257">
    <property type="entry name" value="PROKAR_LIPOPROTEIN"/>
    <property type="match status" value="1"/>
</dbReference>
<dbReference type="AlphaFoldDB" id="A0A1M7P1C0"/>
<evidence type="ECO:0000313" key="8">
    <source>
        <dbReference type="EMBL" id="SHN10188.1"/>
    </source>
</evidence>
<protein>
    <recommendedName>
        <fullName evidence="2">alpha-L-rhamnosidase</fullName>
        <ecNumber evidence="2">3.2.1.40</ecNumber>
    </recommendedName>
</protein>
<dbReference type="GO" id="GO:0030596">
    <property type="term" value="F:alpha-L-rhamnosidase activity"/>
    <property type="evidence" value="ECO:0007669"/>
    <property type="project" value="UniProtKB-EC"/>
</dbReference>